<feature type="compositionally biased region" description="Pro residues" evidence="1">
    <location>
        <begin position="12"/>
        <end position="27"/>
    </location>
</feature>
<feature type="compositionally biased region" description="Basic and acidic residues" evidence="1">
    <location>
        <begin position="59"/>
        <end position="68"/>
    </location>
</feature>
<dbReference type="EMBL" id="JARJCM010000399">
    <property type="protein sequence ID" value="KAJ7017533.1"/>
    <property type="molecule type" value="Genomic_DNA"/>
</dbReference>
<reference evidence="2" key="1">
    <citation type="submission" date="2023-03" db="EMBL/GenBank/DDBJ databases">
        <title>Massive genome expansion in bonnet fungi (Mycena s.s.) driven by repeated elements and novel gene families across ecological guilds.</title>
        <authorList>
            <consortium name="Lawrence Berkeley National Laboratory"/>
            <person name="Harder C.B."/>
            <person name="Miyauchi S."/>
            <person name="Viragh M."/>
            <person name="Kuo A."/>
            <person name="Thoen E."/>
            <person name="Andreopoulos B."/>
            <person name="Lu D."/>
            <person name="Skrede I."/>
            <person name="Drula E."/>
            <person name="Henrissat B."/>
            <person name="Morin E."/>
            <person name="Kohler A."/>
            <person name="Barry K."/>
            <person name="LaButti K."/>
            <person name="Morin E."/>
            <person name="Salamov A."/>
            <person name="Lipzen A."/>
            <person name="Mereny Z."/>
            <person name="Hegedus B."/>
            <person name="Baldrian P."/>
            <person name="Stursova M."/>
            <person name="Weitz H."/>
            <person name="Taylor A."/>
            <person name="Grigoriev I.V."/>
            <person name="Nagy L.G."/>
            <person name="Martin F."/>
            <person name="Kauserud H."/>
        </authorList>
    </citation>
    <scope>NUCLEOTIDE SEQUENCE</scope>
    <source>
        <strain evidence="2">CBHHK200</strain>
    </source>
</reference>
<feature type="compositionally biased region" description="Pro residues" evidence="1">
    <location>
        <begin position="169"/>
        <end position="178"/>
    </location>
</feature>
<feature type="region of interest" description="Disordered" evidence="1">
    <location>
        <begin position="1"/>
        <end position="130"/>
    </location>
</feature>
<gene>
    <name evidence="2" type="ORF">C8F04DRAFT_1244025</name>
</gene>
<evidence type="ECO:0000313" key="2">
    <source>
        <dbReference type="EMBL" id="KAJ7017533.1"/>
    </source>
</evidence>
<accession>A0AAD6RY51</accession>
<sequence>MSSTRHRGRSPPSLPSGVIPPPPPFPHTPLLRFSSPQRFESATFPGGASTPSRTFQISPEHRSPRSDPDIVAPDPGQNVVDPQPPFRVFQPSPPRRSPSPDPGLPRYYMPGRPFQPSPPPRGTRRPDPDSIQDIEGYVVLFCGVDNNIDSDGSSASDAPLKAPHAQILPSPPSPTPEPPQKRSTGCGARVHTSARAARHWRGSVSGVGPDVIPLERAYFPPEAIKHLKLHEINCGCAIRGVGCRVCGNPLGAVETWCELHHCVDPNMVYAFLPSAVSPVLQP</sequence>
<proteinExistence type="predicted"/>
<dbReference type="PRINTS" id="PR01217">
    <property type="entry name" value="PRICHEXTENSN"/>
</dbReference>
<organism evidence="2 3">
    <name type="scientific">Mycena alexandri</name>
    <dbReference type="NCBI Taxonomy" id="1745969"/>
    <lineage>
        <taxon>Eukaryota</taxon>
        <taxon>Fungi</taxon>
        <taxon>Dikarya</taxon>
        <taxon>Basidiomycota</taxon>
        <taxon>Agaricomycotina</taxon>
        <taxon>Agaricomycetes</taxon>
        <taxon>Agaricomycetidae</taxon>
        <taxon>Agaricales</taxon>
        <taxon>Marasmiineae</taxon>
        <taxon>Mycenaceae</taxon>
        <taxon>Mycena</taxon>
    </lineage>
</organism>
<keyword evidence="3" id="KW-1185">Reference proteome</keyword>
<evidence type="ECO:0000256" key="1">
    <source>
        <dbReference type="SAM" id="MobiDB-lite"/>
    </source>
</evidence>
<feature type="compositionally biased region" description="Pro residues" evidence="1">
    <location>
        <begin position="91"/>
        <end position="103"/>
    </location>
</feature>
<dbReference type="Proteomes" id="UP001218188">
    <property type="component" value="Unassembled WGS sequence"/>
</dbReference>
<name>A0AAD6RY51_9AGAR</name>
<protein>
    <submittedName>
        <fullName evidence="2">Uncharacterized protein</fullName>
    </submittedName>
</protein>
<feature type="region of interest" description="Disordered" evidence="1">
    <location>
        <begin position="150"/>
        <end position="188"/>
    </location>
</feature>
<comment type="caution">
    <text evidence="2">The sequence shown here is derived from an EMBL/GenBank/DDBJ whole genome shotgun (WGS) entry which is preliminary data.</text>
</comment>
<evidence type="ECO:0000313" key="3">
    <source>
        <dbReference type="Proteomes" id="UP001218188"/>
    </source>
</evidence>
<dbReference type="AlphaFoldDB" id="A0AAD6RY51"/>